<feature type="region of interest" description="Disordered" evidence="1">
    <location>
        <begin position="184"/>
        <end position="223"/>
    </location>
</feature>
<sequence>MLGNYHYSRRQLFRQLGFRNATVDEEDNFRSELQAWIDEATSSDGRPVKQLRDITIKGVGRRLAGTATKFIESGAHVQQFWAHNRGWRQVGDLNYPENKYQIIQLVARLILAENVASYRNSQEDERQRTESNDLSQNDVHNDTISEQPPSKATIPQSLEHLEDRPTPVAPETSNHNQSQPIIYEISDDSDDNSASINPPKRTRVEHEAVKGEPEEEDVARVHSTSVPLKFEPIVSIYHQGPKEGDELLHNAETEQTTEPIHSPPDGITEAQELDPTSQNVQPHQSSETDTTDVQDLSYRVDIPMTSKESSSQMTQPTPTLTTFHEAAPPTSTQYLSYQASPLGTHQYPSAQTVPLMTTQFQSYQTVPSAATQYRSPQNMSPYSNFTTQGPSTIPQEDQENNKNINPPVQSKPRKRTRKPREQASTWEYRVSQPASTQVLQPQSMVPMHMPPSMQIAPPVQRTAQVMPSPIEPRYYSSHSDCAYQNNYSALNTNSALPPTEHTVESNTTFVPMHTDPSKIFSQHSIHNYSTTPVNQSSYLVDIAQRGMMTTSGYNTQQSGHQATVRYTGYTPTFNSDTQAQTTSQRESTAGLNTTSDQRAPIQLSQSDNSSTCILPTQFSETDFKLPLTFWIVTHDPVDKSVHEEELSEWREVFRTTITEFTNRISQEIGQSRFTKIKLQLCIPNRKITTRVQRDNEDNWTKCKNNIKEGLQNAAQQAKAKGVDRTATFKLYIEPLYESTPVASGAVVGDKLDIRNIYNIS</sequence>
<proteinExistence type="predicted"/>
<feature type="compositionally biased region" description="Polar residues" evidence="1">
    <location>
        <begin position="373"/>
        <end position="408"/>
    </location>
</feature>
<dbReference type="AlphaFoldDB" id="A0A3E2H1U1"/>
<dbReference type="Proteomes" id="UP000258309">
    <property type="component" value="Unassembled WGS sequence"/>
</dbReference>
<reference evidence="2 3" key="1">
    <citation type="submission" date="2018-05" db="EMBL/GenBank/DDBJ databases">
        <title>Draft genome sequence of Scytalidium lignicola DSM 105466, a ubiquitous saprotrophic fungus.</title>
        <authorList>
            <person name="Buettner E."/>
            <person name="Gebauer A.M."/>
            <person name="Hofrichter M."/>
            <person name="Liers C."/>
            <person name="Kellner H."/>
        </authorList>
    </citation>
    <scope>NUCLEOTIDE SEQUENCE [LARGE SCALE GENOMIC DNA]</scope>
    <source>
        <strain evidence="2 3">DSM 105466</strain>
    </source>
</reference>
<feature type="compositionally biased region" description="Basic and acidic residues" evidence="1">
    <location>
        <begin position="121"/>
        <end position="131"/>
    </location>
</feature>
<keyword evidence="3" id="KW-1185">Reference proteome</keyword>
<comment type="caution">
    <text evidence="2">The sequence shown here is derived from an EMBL/GenBank/DDBJ whole genome shotgun (WGS) entry which is preliminary data.</text>
</comment>
<evidence type="ECO:0000313" key="2">
    <source>
        <dbReference type="EMBL" id="RFU27378.1"/>
    </source>
</evidence>
<evidence type="ECO:0000313" key="3">
    <source>
        <dbReference type="Proteomes" id="UP000258309"/>
    </source>
</evidence>
<organism evidence="2 3">
    <name type="scientific">Scytalidium lignicola</name>
    <name type="common">Hyphomycete</name>
    <dbReference type="NCBI Taxonomy" id="5539"/>
    <lineage>
        <taxon>Eukaryota</taxon>
        <taxon>Fungi</taxon>
        <taxon>Dikarya</taxon>
        <taxon>Ascomycota</taxon>
        <taxon>Pezizomycotina</taxon>
        <taxon>Leotiomycetes</taxon>
        <taxon>Leotiomycetes incertae sedis</taxon>
        <taxon>Scytalidium</taxon>
    </lineage>
</organism>
<gene>
    <name evidence="2" type="ORF">B7463_g8956</name>
</gene>
<feature type="non-terminal residue" evidence="2">
    <location>
        <position position="760"/>
    </location>
</feature>
<feature type="region of interest" description="Disordered" evidence="1">
    <location>
        <begin position="572"/>
        <end position="604"/>
    </location>
</feature>
<feature type="region of interest" description="Disordered" evidence="1">
    <location>
        <begin position="373"/>
        <end position="424"/>
    </location>
</feature>
<feature type="compositionally biased region" description="Basic and acidic residues" evidence="1">
    <location>
        <begin position="202"/>
        <end position="212"/>
    </location>
</feature>
<feature type="region of interest" description="Disordered" evidence="1">
    <location>
        <begin position="252"/>
        <end position="292"/>
    </location>
</feature>
<feature type="compositionally biased region" description="Polar residues" evidence="1">
    <location>
        <begin position="132"/>
        <end position="151"/>
    </location>
</feature>
<evidence type="ECO:0000256" key="1">
    <source>
        <dbReference type="SAM" id="MobiDB-lite"/>
    </source>
</evidence>
<feature type="compositionally biased region" description="Polar residues" evidence="1">
    <location>
        <begin position="274"/>
        <end position="292"/>
    </location>
</feature>
<dbReference type="EMBL" id="NCSJ02000209">
    <property type="protein sequence ID" value="RFU27378.1"/>
    <property type="molecule type" value="Genomic_DNA"/>
</dbReference>
<feature type="non-terminal residue" evidence="2">
    <location>
        <position position="1"/>
    </location>
</feature>
<dbReference type="OrthoDB" id="5379191at2759"/>
<protein>
    <submittedName>
        <fullName evidence="2">Uncharacterized protein</fullName>
    </submittedName>
</protein>
<feature type="region of interest" description="Disordered" evidence="1">
    <location>
        <begin position="120"/>
        <end position="151"/>
    </location>
</feature>
<name>A0A3E2H1U1_SCYLI</name>
<accession>A0A3E2H1U1</accession>